<organism evidence="2 3">
    <name type="scientific">Dreissena polymorpha</name>
    <name type="common">Zebra mussel</name>
    <name type="synonym">Mytilus polymorpha</name>
    <dbReference type="NCBI Taxonomy" id="45954"/>
    <lineage>
        <taxon>Eukaryota</taxon>
        <taxon>Metazoa</taxon>
        <taxon>Spiralia</taxon>
        <taxon>Lophotrochozoa</taxon>
        <taxon>Mollusca</taxon>
        <taxon>Bivalvia</taxon>
        <taxon>Autobranchia</taxon>
        <taxon>Heteroconchia</taxon>
        <taxon>Euheterodonta</taxon>
        <taxon>Imparidentia</taxon>
        <taxon>Neoheterodontei</taxon>
        <taxon>Myida</taxon>
        <taxon>Dreissenoidea</taxon>
        <taxon>Dreissenidae</taxon>
        <taxon>Dreissena</taxon>
    </lineage>
</organism>
<proteinExistence type="predicted"/>
<dbReference type="AlphaFoldDB" id="A0A9D4LH14"/>
<feature type="coiled-coil region" evidence="1">
    <location>
        <begin position="92"/>
        <end position="119"/>
    </location>
</feature>
<keyword evidence="1" id="KW-0175">Coiled coil</keyword>
<reference evidence="2" key="1">
    <citation type="journal article" date="2019" name="bioRxiv">
        <title>The Genome of the Zebra Mussel, Dreissena polymorpha: A Resource for Invasive Species Research.</title>
        <authorList>
            <person name="McCartney M.A."/>
            <person name="Auch B."/>
            <person name="Kono T."/>
            <person name="Mallez S."/>
            <person name="Zhang Y."/>
            <person name="Obille A."/>
            <person name="Becker A."/>
            <person name="Abrahante J.E."/>
            <person name="Garbe J."/>
            <person name="Badalamenti J.P."/>
            <person name="Herman A."/>
            <person name="Mangelson H."/>
            <person name="Liachko I."/>
            <person name="Sullivan S."/>
            <person name="Sone E.D."/>
            <person name="Koren S."/>
            <person name="Silverstein K.A.T."/>
            <person name="Beckman K.B."/>
            <person name="Gohl D.M."/>
        </authorList>
    </citation>
    <scope>NUCLEOTIDE SEQUENCE</scope>
    <source>
        <strain evidence="2">Duluth1</strain>
        <tissue evidence="2">Whole animal</tissue>
    </source>
</reference>
<evidence type="ECO:0000313" key="2">
    <source>
        <dbReference type="EMBL" id="KAH3857811.1"/>
    </source>
</evidence>
<evidence type="ECO:0000256" key="1">
    <source>
        <dbReference type="SAM" id="Coils"/>
    </source>
</evidence>
<accession>A0A9D4LH14</accession>
<comment type="caution">
    <text evidence="2">The sequence shown here is derived from an EMBL/GenBank/DDBJ whole genome shotgun (WGS) entry which is preliminary data.</text>
</comment>
<keyword evidence="3" id="KW-1185">Reference proteome</keyword>
<evidence type="ECO:0000313" key="3">
    <source>
        <dbReference type="Proteomes" id="UP000828390"/>
    </source>
</evidence>
<sequence length="155" mass="17778">MANLQYIKGLRTRALNAFKKELDNGSQCLDTDVSNCDRIKVADDISKSIKKLESCSEKLQFQSDKVAETLGDKEPELKDAILNEDATLLDKAMDIIADLQFLKEKLNAAENKKDEAMDENLVQRLFEHQMKLQEEFFRKQSENRQVANKTNIKLP</sequence>
<dbReference type="EMBL" id="JAIWYP010000003">
    <property type="protein sequence ID" value="KAH3857811.1"/>
    <property type="molecule type" value="Genomic_DNA"/>
</dbReference>
<name>A0A9D4LH14_DREPO</name>
<gene>
    <name evidence="2" type="ORF">DPMN_100426</name>
</gene>
<dbReference type="Proteomes" id="UP000828390">
    <property type="component" value="Unassembled WGS sequence"/>
</dbReference>
<protein>
    <submittedName>
        <fullName evidence="2">Uncharacterized protein</fullName>
    </submittedName>
</protein>
<reference evidence="2" key="2">
    <citation type="submission" date="2020-11" db="EMBL/GenBank/DDBJ databases">
        <authorList>
            <person name="McCartney M.A."/>
            <person name="Auch B."/>
            <person name="Kono T."/>
            <person name="Mallez S."/>
            <person name="Becker A."/>
            <person name="Gohl D.M."/>
            <person name="Silverstein K.A.T."/>
            <person name="Koren S."/>
            <person name="Bechman K.B."/>
            <person name="Herman A."/>
            <person name="Abrahante J.E."/>
            <person name="Garbe J."/>
        </authorList>
    </citation>
    <scope>NUCLEOTIDE SEQUENCE</scope>
    <source>
        <strain evidence="2">Duluth1</strain>
        <tissue evidence="2">Whole animal</tissue>
    </source>
</reference>